<reference evidence="1" key="1">
    <citation type="journal article" date="2015" name="Nature">
        <title>Complex archaea that bridge the gap between prokaryotes and eukaryotes.</title>
        <authorList>
            <person name="Spang A."/>
            <person name="Saw J.H."/>
            <person name="Jorgensen S.L."/>
            <person name="Zaremba-Niedzwiedzka K."/>
            <person name="Martijn J."/>
            <person name="Lind A.E."/>
            <person name="van Eijk R."/>
            <person name="Schleper C."/>
            <person name="Guy L."/>
            <person name="Ettema T.J."/>
        </authorList>
    </citation>
    <scope>NUCLEOTIDE SEQUENCE</scope>
</reference>
<dbReference type="EMBL" id="LAZR01029025">
    <property type="protein sequence ID" value="KKL60810.1"/>
    <property type="molecule type" value="Genomic_DNA"/>
</dbReference>
<accession>A0A0F9FTZ4</accession>
<sequence length="115" mass="13593">MNKYGARRTWSELCQREFASMKECRRAEELTLLEKAGEIDALEFQVPFVLSVKPKITITIDFKYKDYALRERILADRTLRQTYIVYEDSKGMLTRDTRTKLAWLKEKHGIDVILS</sequence>
<organism evidence="1">
    <name type="scientific">marine sediment metagenome</name>
    <dbReference type="NCBI Taxonomy" id="412755"/>
    <lineage>
        <taxon>unclassified sequences</taxon>
        <taxon>metagenomes</taxon>
        <taxon>ecological metagenomes</taxon>
    </lineage>
</organism>
<evidence type="ECO:0000313" key="1">
    <source>
        <dbReference type="EMBL" id="KKL60810.1"/>
    </source>
</evidence>
<dbReference type="AlphaFoldDB" id="A0A0F9FTZ4"/>
<gene>
    <name evidence="1" type="ORF">LCGC14_2201630</name>
</gene>
<protein>
    <submittedName>
        <fullName evidence="1">Uncharacterized protein</fullName>
    </submittedName>
</protein>
<name>A0A0F9FTZ4_9ZZZZ</name>
<proteinExistence type="predicted"/>
<dbReference type="Pfam" id="PF06356">
    <property type="entry name" value="DUF1064"/>
    <property type="match status" value="1"/>
</dbReference>
<comment type="caution">
    <text evidence="1">The sequence shown here is derived from an EMBL/GenBank/DDBJ whole genome shotgun (WGS) entry which is preliminary data.</text>
</comment>
<dbReference type="InterPro" id="IPR009414">
    <property type="entry name" value="DUF1064"/>
</dbReference>